<evidence type="ECO:0000256" key="1">
    <source>
        <dbReference type="SAM" id="SignalP"/>
    </source>
</evidence>
<reference evidence="3" key="1">
    <citation type="submission" date="2017-02" db="UniProtKB">
        <authorList>
            <consortium name="WormBaseParasite"/>
        </authorList>
    </citation>
    <scope>IDENTIFICATION</scope>
</reference>
<sequence>MVFRKNFSILLLFVILSISWKVCKFQPIHGGPYGGYGTFGGFGGYGRLGGYGGFGPGHHFGPPGLRPHGFGMRPPPPFMHHPVGIRRPGPMFPPPLMGPGHHHLFGRYRL</sequence>
<keyword evidence="2" id="KW-1185">Reference proteome</keyword>
<organism evidence="2 3">
    <name type="scientific">Strongyloides papillosus</name>
    <name type="common">Intestinal threadworm</name>
    <dbReference type="NCBI Taxonomy" id="174720"/>
    <lineage>
        <taxon>Eukaryota</taxon>
        <taxon>Metazoa</taxon>
        <taxon>Ecdysozoa</taxon>
        <taxon>Nematoda</taxon>
        <taxon>Chromadorea</taxon>
        <taxon>Rhabditida</taxon>
        <taxon>Tylenchina</taxon>
        <taxon>Panagrolaimomorpha</taxon>
        <taxon>Strongyloidoidea</taxon>
        <taxon>Strongyloididae</taxon>
        <taxon>Strongyloides</taxon>
    </lineage>
</organism>
<dbReference type="WBParaSite" id="SPAL_0001258700.1">
    <property type="protein sequence ID" value="SPAL_0001258700.1"/>
    <property type="gene ID" value="SPAL_0001258700"/>
</dbReference>
<name>A0A0N5C3P6_STREA</name>
<feature type="chain" id="PRO_5005895294" evidence="1">
    <location>
        <begin position="26"/>
        <end position="110"/>
    </location>
</feature>
<accession>A0A0N5C3P6</accession>
<evidence type="ECO:0000313" key="3">
    <source>
        <dbReference type="WBParaSite" id="SPAL_0001258700.1"/>
    </source>
</evidence>
<feature type="signal peptide" evidence="1">
    <location>
        <begin position="1"/>
        <end position="25"/>
    </location>
</feature>
<evidence type="ECO:0000313" key="2">
    <source>
        <dbReference type="Proteomes" id="UP000046392"/>
    </source>
</evidence>
<dbReference type="AlphaFoldDB" id="A0A0N5C3P6"/>
<dbReference type="Proteomes" id="UP000046392">
    <property type="component" value="Unplaced"/>
</dbReference>
<protein>
    <submittedName>
        <fullName evidence="3">Uncharacterized protein</fullName>
    </submittedName>
</protein>
<keyword evidence="1" id="KW-0732">Signal</keyword>
<proteinExistence type="predicted"/>